<dbReference type="Proteomes" id="UP000604046">
    <property type="component" value="Unassembled WGS sequence"/>
</dbReference>
<feature type="transmembrane region" description="Helical" evidence="1">
    <location>
        <begin position="641"/>
        <end position="661"/>
    </location>
</feature>
<feature type="transmembrane region" description="Helical" evidence="1">
    <location>
        <begin position="993"/>
        <end position="1013"/>
    </location>
</feature>
<proteinExistence type="predicted"/>
<feature type="transmembrane region" description="Helical" evidence="1">
    <location>
        <begin position="925"/>
        <end position="942"/>
    </location>
</feature>
<evidence type="ECO:0000256" key="1">
    <source>
        <dbReference type="SAM" id="Phobius"/>
    </source>
</evidence>
<feature type="transmembrane region" description="Helical" evidence="1">
    <location>
        <begin position="711"/>
        <end position="732"/>
    </location>
</feature>
<dbReference type="EMBL" id="CAJNDS010000597">
    <property type="protein sequence ID" value="CAE7221587.1"/>
    <property type="molecule type" value="Genomic_DNA"/>
</dbReference>
<keyword evidence="1" id="KW-1133">Transmembrane helix</keyword>
<gene>
    <name evidence="2" type="ORF">SNAT2548_LOCUS8176</name>
</gene>
<evidence type="ECO:0000313" key="3">
    <source>
        <dbReference type="Proteomes" id="UP000604046"/>
    </source>
</evidence>
<keyword evidence="1" id="KW-0812">Transmembrane</keyword>
<keyword evidence="1" id="KW-0472">Membrane</keyword>
<accession>A0A812K6M6</accession>
<reference evidence="2" key="1">
    <citation type="submission" date="2021-02" db="EMBL/GenBank/DDBJ databases">
        <authorList>
            <person name="Dougan E. K."/>
            <person name="Rhodes N."/>
            <person name="Thang M."/>
            <person name="Chan C."/>
        </authorList>
    </citation>
    <scope>NUCLEOTIDE SEQUENCE</scope>
</reference>
<feature type="transmembrane region" description="Helical" evidence="1">
    <location>
        <begin position="898"/>
        <end position="919"/>
    </location>
</feature>
<protein>
    <submittedName>
        <fullName evidence="2">Uncharacterized protein</fullName>
    </submittedName>
</protein>
<organism evidence="2 3">
    <name type="scientific">Symbiodinium natans</name>
    <dbReference type="NCBI Taxonomy" id="878477"/>
    <lineage>
        <taxon>Eukaryota</taxon>
        <taxon>Sar</taxon>
        <taxon>Alveolata</taxon>
        <taxon>Dinophyceae</taxon>
        <taxon>Suessiales</taxon>
        <taxon>Symbiodiniaceae</taxon>
        <taxon>Symbiodinium</taxon>
    </lineage>
</organism>
<feature type="transmembrane region" description="Helical" evidence="1">
    <location>
        <begin position="1025"/>
        <end position="1046"/>
    </location>
</feature>
<feature type="transmembrane region" description="Helical" evidence="1">
    <location>
        <begin position="682"/>
        <end position="705"/>
    </location>
</feature>
<sequence>MEHSAASAQTDVHKRIVSRSLDFLARMDSAQAGRWEQFLPDWVAGVSSPNGPGCIDLKADMVDNLESAGRCDPSLSLADNIREVVETAASMFPSPPDGLDRFPAFSTGSRVEYVQHVRNQLHCGKLGLSDQISGGGTILAVGKKDSGKQREALGVALCLGALGSQGVSYAEIERCLEPQADAAARWLYPVSQMWLMVKLRYPRDLSMVFAAATDDVMIFSNAGPGVTAAAAERLDEAIVSHGVLKNAAKDVTDCLNATCVGVNLENGVQWAVPPECCLALIVCATELAARKEASPEQVLELLGCLRWYDLLRRQQLAAYQQVYKFTMHADSHQQPVPGEVIEELLLGTLLGIFWLTDLRKPTLDLIAASDASTVFGLGASVAKMPADQLRRLRRLAEKQGDYVFLEGTPLSQLPKRLGQAHCLGLKREDFVHVFSVRKPQAEAFVLLLRWSLRSRSRHASKVVIILDSAVWLGAASKGRSSTILNCLLRRAASLEMAADLTVQLILVTSAENPNDDPSRGVSRSALIHPSLPDHLIDCSEWDVQFDYVDVRQLYQGYKTPVLRGDCVLTPVWLLVGWCLLRLEVKRQEAGISIDHARSKKCAAKAPRKQMGLQGLQPIALRFVPDCRVLRIGRASGAYQNAYKVVFLAWVVLVLGCFCLVARLKMGRQCVEVAALRRFSPELARVTVLAAADAAPVLLCSVASLALEVDSLAAAVGSATFDLLCVFGATCAFGSGQTRYAMLDIAFEMLAIAEIALMESLSTGSQELGDGKGDGKGGLVGNVRDVPLWVQWALFSGTYGAYLCAALLVPGAPGFPVHAPVPGAPGAAPSRPRALGCARACDAFDEGYEVANEGHARRIRVSRPTRFREALATCEAEFRLEELTDTQDLRRRRRQHLAMVSRAAGIVSLAAILCLLLDSMSRLCCVAGAPPGIMAFIVLAAGLRMPRLLDAARAAKCLNNVENVEVPNLPSSVCSLLLAGALLRTKKEADFLRFEYLVVLVGAQLLYLLALLLLGRGLSRGGRLSVSFLLFASYLLCLTWVLARFYSEYSGRAFSQRALI</sequence>
<name>A0A812K6M6_9DINO</name>
<dbReference type="AlphaFoldDB" id="A0A812K6M6"/>
<evidence type="ECO:0000313" key="2">
    <source>
        <dbReference type="EMBL" id="CAE7221587.1"/>
    </source>
</evidence>
<comment type="caution">
    <text evidence="2">The sequence shown here is derived from an EMBL/GenBank/DDBJ whole genome shotgun (WGS) entry which is preliminary data.</text>
</comment>
<keyword evidence="3" id="KW-1185">Reference proteome</keyword>